<dbReference type="Proteomes" id="UP000198727">
    <property type="component" value="Unassembled WGS sequence"/>
</dbReference>
<proteinExistence type="predicted"/>
<name>A0A1I5YWT9_9PSEU</name>
<accession>A0A1I5YWT9</accession>
<dbReference type="EMBL" id="FOWW01000008">
    <property type="protein sequence ID" value="SFQ48277.1"/>
    <property type="molecule type" value="Genomic_DNA"/>
</dbReference>
<reference evidence="2" key="1">
    <citation type="submission" date="2016-10" db="EMBL/GenBank/DDBJ databases">
        <authorList>
            <person name="Varghese N."/>
            <person name="Submissions S."/>
        </authorList>
    </citation>
    <scope>NUCLEOTIDE SEQUENCE [LARGE SCALE GENOMIC DNA]</scope>
    <source>
        <strain evidence="2">CGMCC 4.5579</strain>
    </source>
</reference>
<sequence>MAGEPASPAKDKNYNLVSVLRDSLHYIWQLETYIADAEQQGDTELAEWFRRIQENNRKAGEQGKRLLVQRLSAEET</sequence>
<gene>
    <name evidence="1" type="ORF">SAMN05421810_1088</name>
</gene>
<dbReference type="STRING" id="587909.SAMN05421810_1088"/>
<dbReference type="OrthoDB" id="495805at2"/>
<evidence type="ECO:0000313" key="2">
    <source>
        <dbReference type="Proteomes" id="UP000198727"/>
    </source>
</evidence>
<dbReference type="AlphaFoldDB" id="A0A1I5YWT9"/>
<protein>
    <submittedName>
        <fullName evidence="1">Uncharacterized protein</fullName>
    </submittedName>
</protein>
<keyword evidence="2" id="KW-1185">Reference proteome</keyword>
<evidence type="ECO:0000313" key="1">
    <source>
        <dbReference type="EMBL" id="SFQ48277.1"/>
    </source>
</evidence>
<dbReference type="RefSeq" id="WP_092533116.1">
    <property type="nucleotide sequence ID" value="NZ_FOWW01000008.1"/>
</dbReference>
<organism evidence="1 2">
    <name type="scientific">Amycolatopsis arida</name>
    <dbReference type="NCBI Taxonomy" id="587909"/>
    <lineage>
        <taxon>Bacteria</taxon>
        <taxon>Bacillati</taxon>
        <taxon>Actinomycetota</taxon>
        <taxon>Actinomycetes</taxon>
        <taxon>Pseudonocardiales</taxon>
        <taxon>Pseudonocardiaceae</taxon>
        <taxon>Amycolatopsis</taxon>
    </lineage>
</organism>